<dbReference type="RefSeq" id="WP_196956131.1">
    <property type="nucleotide sequence ID" value="NZ_JADWYK010000010.1"/>
</dbReference>
<organism evidence="1 2">
    <name type="scientific">Hymenobacter guriensis</name>
    <dbReference type="NCBI Taxonomy" id="2793065"/>
    <lineage>
        <taxon>Bacteria</taxon>
        <taxon>Pseudomonadati</taxon>
        <taxon>Bacteroidota</taxon>
        <taxon>Cytophagia</taxon>
        <taxon>Cytophagales</taxon>
        <taxon>Hymenobacteraceae</taxon>
        <taxon>Hymenobacter</taxon>
    </lineage>
</organism>
<evidence type="ECO:0000313" key="2">
    <source>
        <dbReference type="Proteomes" id="UP000601099"/>
    </source>
</evidence>
<keyword evidence="2" id="KW-1185">Reference proteome</keyword>
<name>A0ABS0L4R7_9BACT</name>
<comment type="caution">
    <text evidence="1">The sequence shown here is derived from an EMBL/GenBank/DDBJ whole genome shotgun (WGS) entry which is preliminary data.</text>
</comment>
<reference evidence="1 2" key="1">
    <citation type="submission" date="2020-11" db="EMBL/GenBank/DDBJ databases">
        <title>Hymenobacter sp.</title>
        <authorList>
            <person name="Kim M.K."/>
        </authorList>
    </citation>
    <scope>NUCLEOTIDE SEQUENCE [LARGE SCALE GENOMIC DNA]</scope>
    <source>
        <strain evidence="1 2">BT594</strain>
    </source>
</reference>
<proteinExistence type="predicted"/>
<accession>A0ABS0L4R7</accession>
<dbReference type="Proteomes" id="UP000601099">
    <property type="component" value="Unassembled WGS sequence"/>
</dbReference>
<gene>
    <name evidence="1" type="ORF">I5L79_16285</name>
</gene>
<protein>
    <submittedName>
        <fullName evidence="1">Uncharacterized protein</fullName>
    </submittedName>
</protein>
<dbReference type="EMBL" id="JADWYK010000010">
    <property type="protein sequence ID" value="MBG8555112.1"/>
    <property type="molecule type" value="Genomic_DNA"/>
</dbReference>
<sequence>MSQEEAQHLLASVTACLQQHDNDPLHIVEDKGYVKTLTPAAAKRSKALAWHVYHCQDRLRRLADPTYTVAGYTGRNCN</sequence>
<evidence type="ECO:0000313" key="1">
    <source>
        <dbReference type="EMBL" id="MBG8555112.1"/>
    </source>
</evidence>